<feature type="transmembrane region" description="Helical" evidence="1">
    <location>
        <begin position="19"/>
        <end position="37"/>
    </location>
</feature>
<proteinExistence type="predicted"/>
<keyword evidence="1" id="KW-0812">Transmembrane</keyword>
<evidence type="ECO:0000313" key="2">
    <source>
        <dbReference type="EMBL" id="KTD46409.1"/>
    </source>
</evidence>
<evidence type="ECO:0000313" key="4">
    <source>
        <dbReference type="Proteomes" id="UP000054639"/>
    </source>
</evidence>
<dbReference type="EMBL" id="UGOW01000001">
    <property type="protein sequence ID" value="STY18818.1"/>
    <property type="molecule type" value="Genomic_DNA"/>
</dbReference>
<dbReference type="AlphaFoldDB" id="A0A378KZL1"/>
<reference evidence="3 5" key="2">
    <citation type="submission" date="2018-06" db="EMBL/GenBank/DDBJ databases">
        <authorList>
            <consortium name="Pathogen Informatics"/>
            <person name="Doyle S."/>
        </authorList>
    </citation>
    <scope>NUCLEOTIDE SEQUENCE [LARGE SCALE GENOMIC DNA]</scope>
    <source>
        <strain evidence="3 5">NCTC12376</strain>
    </source>
</reference>
<dbReference type="EMBL" id="LNYR01000034">
    <property type="protein sequence ID" value="KTD46409.1"/>
    <property type="molecule type" value="Genomic_DNA"/>
</dbReference>
<dbReference type="RefSeq" id="WP_058474649.1">
    <property type="nucleotide sequence ID" value="NZ_CAAAIL010000001.1"/>
</dbReference>
<keyword evidence="4" id="KW-1185">Reference proteome</keyword>
<accession>A0A378KZL1</accession>
<keyword evidence="1" id="KW-1133">Transmembrane helix</keyword>
<dbReference type="Proteomes" id="UP000054639">
    <property type="component" value="Unassembled WGS sequence"/>
</dbReference>
<organism evidence="3 5">
    <name type="scientific">Legionella quateirensis</name>
    <dbReference type="NCBI Taxonomy" id="45072"/>
    <lineage>
        <taxon>Bacteria</taxon>
        <taxon>Pseudomonadati</taxon>
        <taxon>Pseudomonadota</taxon>
        <taxon>Gammaproteobacteria</taxon>
        <taxon>Legionellales</taxon>
        <taxon>Legionellaceae</taxon>
        <taxon>Legionella</taxon>
    </lineage>
</organism>
<protein>
    <submittedName>
        <fullName evidence="3">Uncharacterized protein</fullName>
    </submittedName>
</protein>
<feature type="transmembrane region" description="Helical" evidence="1">
    <location>
        <begin position="44"/>
        <end position="64"/>
    </location>
</feature>
<dbReference type="OrthoDB" id="9988538at2"/>
<gene>
    <name evidence="2" type="ORF">Lqua_2512</name>
    <name evidence="3" type="ORF">NCTC12376_02642</name>
</gene>
<feature type="transmembrane region" description="Helical" evidence="1">
    <location>
        <begin position="70"/>
        <end position="91"/>
    </location>
</feature>
<keyword evidence="1" id="KW-0472">Membrane</keyword>
<sequence length="159" mass="17520">MSQVEQSYTDFKKNMYDTFNLSITPLNLLITLFRGTATKENSDLVRGFSLFFALISSPVLLLAIPVTLALGVIAGVVLTVFLPFQCVLSLFQDLRSAHVMNTKHDVMKPDLMDASEQLVDHLEPDPSAGVHFPPLFNYDEQKATPVIAVPSVTTSLSPH</sequence>
<name>A0A378KZL1_9GAMM</name>
<dbReference type="Proteomes" id="UP000254230">
    <property type="component" value="Unassembled WGS sequence"/>
</dbReference>
<evidence type="ECO:0000313" key="3">
    <source>
        <dbReference type="EMBL" id="STY18818.1"/>
    </source>
</evidence>
<reference evidence="2 4" key="1">
    <citation type="submission" date="2015-11" db="EMBL/GenBank/DDBJ databases">
        <title>Genomic analysis of 38 Legionella species identifies large and diverse effector repertoires.</title>
        <authorList>
            <person name="Burstein D."/>
            <person name="Amaro F."/>
            <person name="Zusman T."/>
            <person name="Lifshitz Z."/>
            <person name="Cohen O."/>
            <person name="Gilbert J.A."/>
            <person name="Pupko T."/>
            <person name="Shuman H.A."/>
            <person name="Segal G."/>
        </authorList>
    </citation>
    <scope>NUCLEOTIDE SEQUENCE [LARGE SCALE GENOMIC DNA]</scope>
    <source>
        <strain evidence="2 4">ATCC 49507</strain>
    </source>
</reference>
<evidence type="ECO:0000256" key="1">
    <source>
        <dbReference type="SAM" id="Phobius"/>
    </source>
</evidence>
<dbReference type="STRING" id="45072.Lqua_2512"/>
<evidence type="ECO:0000313" key="5">
    <source>
        <dbReference type="Proteomes" id="UP000254230"/>
    </source>
</evidence>